<reference evidence="3 5" key="1">
    <citation type="submission" date="2020-11" db="EMBL/GenBank/DDBJ databases">
        <title>Insectihabitans protaetiae gen. nov. sp. nov. and Insectihabitans allomyrinae sp. nov., isolated from larvae of Protaetia brevitarsis seulensis and Allomyrina dichotoma, respectively.</title>
        <authorList>
            <person name="Lee S.D."/>
            <person name="Byeon Y.-S."/>
            <person name="Kim S.-M."/>
            <person name="Yang H.L."/>
            <person name="Kim I.S."/>
        </authorList>
    </citation>
    <scope>NUCLEOTIDE SEQUENCE</scope>
    <source>
        <strain evidence="3">CWB-B4</strain>
        <strain evidence="2 5">CWB-B43</strain>
    </source>
</reference>
<evidence type="ECO:0000313" key="5">
    <source>
        <dbReference type="Proteomes" id="UP001296969"/>
    </source>
</evidence>
<feature type="region of interest" description="Disordered" evidence="1">
    <location>
        <begin position="38"/>
        <end position="62"/>
    </location>
</feature>
<name>A0A9D7ALY3_9GAMM</name>
<dbReference type="EMBL" id="JADRCP010000011">
    <property type="protein sequence ID" value="MBK5178374.1"/>
    <property type="molecule type" value="Genomic_DNA"/>
</dbReference>
<gene>
    <name evidence="3" type="ORF">I2492_18855</name>
    <name evidence="2" type="ORF">I2493_18990</name>
</gene>
<dbReference type="EMBL" id="JADRCQ010000011">
    <property type="protein sequence ID" value="MBK5075091.1"/>
    <property type="molecule type" value="Genomic_DNA"/>
</dbReference>
<dbReference type="Proteomes" id="UP000807542">
    <property type="component" value="Unassembled WGS sequence"/>
</dbReference>
<protein>
    <submittedName>
        <fullName evidence="3">DUF2635 domain-containing protein</fullName>
    </submittedName>
</protein>
<organism evidence="3 4">
    <name type="scientific">Limnobaculum xujianqingii</name>
    <dbReference type="NCBI Taxonomy" id="2738837"/>
    <lineage>
        <taxon>Bacteria</taxon>
        <taxon>Pseudomonadati</taxon>
        <taxon>Pseudomonadota</taxon>
        <taxon>Gammaproteobacteria</taxon>
        <taxon>Enterobacterales</taxon>
        <taxon>Budviciaceae</taxon>
        <taxon>Limnobaculum</taxon>
    </lineage>
</organism>
<dbReference type="InterPro" id="IPR024400">
    <property type="entry name" value="DUF2635"/>
</dbReference>
<sequence length="62" mass="7032">MFVKPNAGRLVRDPVKGTFLPETGEEVPDNSFWRRRLKDGDVQKSKSESALVPTDKTEKSKK</sequence>
<dbReference type="Proteomes" id="UP001296969">
    <property type="component" value="Unassembled WGS sequence"/>
</dbReference>
<dbReference type="Pfam" id="PF10948">
    <property type="entry name" value="DUF2635"/>
    <property type="match status" value="1"/>
</dbReference>
<dbReference type="RefSeq" id="WP_228399445.1">
    <property type="nucleotide sequence ID" value="NZ_JADRCP010000011.1"/>
</dbReference>
<evidence type="ECO:0000313" key="3">
    <source>
        <dbReference type="EMBL" id="MBK5178374.1"/>
    </source>
</evidence>
<feature type="compositionally biased region" description="Basic and acidic residues" evidence="1">
    <location>
        <begin position="38"/>
        <end position="47"/>
    </location>
</feature>
<accession>A0A9D7ALY3</accession>
<keyword evidence="5" id="KW-1185">Reference proteome</keyword>
<evidence type="ECO:0000256" key="1">
    <source>
        <dbReference type="SAM" id="MobiDB-lite"/>
    </source>
</evidence>
<evidence type="ECO:0000313" key="4">
    <source>
        <dbReference type="Proteomes" id="UP000807542"/>
    </source>
</evidence>
<evidence type="ECO:0000313" key="2">
    <source>
        <dbReference type="EMBL" id="MBK5075091.1"/>
    </source>
</evidence>
<comment type="caution">
    <text evidence="3">The sequence shown here is derived from an EMBL/GenBank/DDBJ whole genome shotgun (WGS) entry which is preliminary data.</text>
</comment>
<dbReference type="AlphaFoldDB" id="A0A9D7ALY3"/>
<proteinExistence type="predicted"/>